<dbReference type="Gene3D" id="2.40.300.10">
    <property type="entry name" value="Head decoration protein D"/>
    <property type="match status" value="1"/>
</dbReference>
<evidence type="ECO:0000313" key="2">
    <source>
        <dbReference type="Proteomes" id="UP001597263"/>
    </source>
</evidence>
<dbReference type="Pfam" id="PF02924">
    <property type="entry name" value="HDPD"/>
    <property type="match status" value="1"/>
</dbReference>
<proteinExistence type="predicted"/>
<comment type="caution">
    <text evidence="1">The sequence shown here is derived from an EMBL/GenBank/DDBJ whole genome shotgun (WGS) entry which is preliminary data.</text>
</comment>
<organism evidence="1 2">
    <name type="scientific">Pseudochrobactrum kiredjianiae</name>
    <dbReference type="NCBI Taxonomy" id="386305"/>
    <lineage>
        <taxon>Bacteria</taxon>
        <taxon>Pseudomonadati</taxon>
        <taxon>Pseudomonadota</taxon>
        <taxon>Alphaproteobacteria</taxon>
        <taxon>Hyphomicrobiales</taxon>
        <taxon>Brucellaceae</taxon>
        <taxon>Pseudochrobactrum</taxon>
    </lineage>
</organism>
<sequence length="117" mass="11798">MRTETYTPGDLLVGDYPVAVRTVTIAGGQGVLRRGAVLGEASGKFLLSASAATDGSEVPALVLAVDVDTTAGDTQKGAYASGGFDAGKLVFGTGHTIATVEGAFRKASAPLYLHNLA</sequence>
<name>A0ABW3V1A5_9HYPH</name>
<accession>A0ABW3V1A5</accession>
<dbReference type="Proteomes" id="UP001597263">
    <property type="component" value="Unassembled WGS sequence"/>
</dbReference>
<gene>
    <name evidence="1" type="ORF">ACFQ35_06415</name>
</gene>
<reference evidence="2" key="1">
    <citation type="journal article" date="2019" name="Int. J. Syst. Evol. Microbiol.">
        <title>The Global Catalogue of Microorganisms (GCM) 10K type strain sequencing project: providing services to taxonomists for standard genome sequencing and annotation.</title>
        <authorList>
            <consortium name="The Broad Institute Genomics Platform"/>
            <consortium name="The Broad Institute Genome Sequencing Center for Infectious Disease"/>
            <person name="Wu L."/>
            <person name="Ma J."/>
        </authorList>
    </citation>
    <scope>NUCLEOTIDE SEQUENCE [LARGE SCALE GENOMIC DNA]</scope>
    <source>
        <strain evidence="2">CCUG 49584</strain>
    </source>
</reference>
<protein>
    <submittedName>
        <fullName evidence="1">Head decoration protein</fullName>
    </submittedName>
</protein>
<keyword evidence="2" id="KW-1185">Reference proteome</keyword>
<dbReference type="InterPro" id="IPR004195">
    <property type="entry name" value="Head_decoration_D"/>
</dbReference>
<dbReference type="EMBL" id="JBHTMA010000033">
    <property type="protein sequence ID" value="MFD1226783.1"/>
    <property type="molecule type" value="Genomic_DNA"/>
</dbReference>
<evidence type="ECO:0000313" key="1">
    <source>
        <dbReference type="EMBL" id="MFD1226783.1"/>
    </source>
</evidence>
<dbReference type="RefSeq" id="WP_289387486.1">
    <property type="nucleotide sequence ID" value="NZ_JAUCBM010000005.1"/>
</dbReference>